<dbReference type="PANTHER" id="PTHR43118">
    <property type="entry name" value="RHAMNOGALACTURONAN LYASE (EUROFUNG)"/>
    <property type="match status" value="1"/>
</dbReference>
<feature type="chain" id="PRO_5038665237" description="cellulase" evidence="9">
    <location>
        <begin position="24"/>
        <end position="1028"/>
    </location>
</feature>
<dbReference type="KEGG" id="rher:EHE19_011110"/>
<dbReference type="OrthoDB" id="9802318at2"/>
<keyword evidence="3 9" id="KW-0732">Signal</keyword>
<dbReference type="InterPro" id="IPR013783">
    <property type="entry name" value="Ig-like_fold"/>
</dbReference>
<dbReference type="Gene3D" id="3.40.50.1110">
    <property type="entry name" value="SGNH hydrolase"/>
    <property type="match status" value="1"/>
</dbReference>
<dbReference type="AlphaFoldDB" id="A0A4U7JJZ0"/>
<dbReference type="PROSITE" id="PS51175">
    <property type="entry name" value="CBM6"/>
    <property type="match status" value="1"/>
</dbReference>
<dbReference type="Pfam" id="PF03422">
    <property type="entry name" value="CBM_6"/>
    <property type="match status" value="1"/>
</dbReference>
<dbReference type="GO" id="GO:0008810">
    <property type="term" value="F:cellulase activity"/>
    <property type="evidence" value="ECO:0007669"/>
    <property type="project" value="UniProtKB-EC"/>
</dbReference>
<dbReference type="CDD" id="cd10318">
    <property type="entry name" value="RGL11"/>
    <property type="match status" value="1"/>
</dbReference>
<dbReference type="Pfam" id="PF18370">
    <property type="entry name" value="RGI_lyase"/>
    <property type="match status" value="1"/>
</dbReference>
<evidence type="ECO:0000256" key="7">
    <source>
        <dbReference type="ARBA" id="ARBA00023295"/>
    </source>
</evidence>
<protein>
    <recommendedName>
        <fullName evidence="2">cellulase</fullName>
        <ecNumber evidence="2">3.2.1.4</ecNumber>
    </recommendedName>
</protein>
<dbReference type="CDD" id="cd01821">
    <property type="entry name" value="Rhamnogalacturan_acetylesterase_like"/>
    <property type="match status" value="1"/>
</dbReference>
<dbReference type="GO" id="GO:0030245">
    <property type="term" value="P:cellulose catabolic process"/>
    <property type="evidence" value="ECO:0007669"/>
    <property type="project" value="UniProtKB-KW"/>
</dbReference>
<evidence type="ECO:0000256" key="5">
    <source>
        <dbReference type="ARBA" id="ARBA00023001"/>
    </source>
</evidence>
<dbReference type="Pfam" id="PF21348">
    <property type="entry name" value="RGL11_C"/>
    <property type="match status" value="1"/>
</dbReference>
<evidence type="ECO:0000256" key="9">
    <source>
        <dbReference type="SAM" id="SignalP"/>
    </source>
</evidence>
<evidence type="ECO:0000313" key="10">
    <source>
        <dbReference type="EMBL" id="QNU65479.1"/>
    </source>
</evidence>
<dbReference type="InterPro" id="IPR034641">
    <property type="entry name" value="RGL11"/>
</dbReference>
<evidence type="ECO:0000256" key="4">
    <source>
        <dbReference type="ARBA" id="ARBA00022801"/>
    </source>
</evidence>
<dbReference type="InterPro" id="IPR008979">
    <property type="entry name" value="Galactose-bd-like_sf"/>
</dbReference>
<comment type="catalytic activity">
    <reaction evidence="1">
        <text>Endohydrolysis of (1-&gt;4)-beta-D-glucosidic linkages in cellulose, lichenin and cereal beta-D-glucans.</text>
        <dbReference type="EC" id="3.2.1.4"/>
    </reaction>
</comment>
<dbReference type="SUPFAM" id="SSF52266">
    <property type="entry name" value="SGNH hydrolase"/>
    <property type="match status" value="1"/>
</dbReference>
<reference evidence="10 11" key="1">
    <citation type="submission" date="2020-09" db="EMBL/GenBank/DDBJ databases">
        <title>Characterization and genome sequencing of Ruminiclostridium sp. nov. MA18.</title>
        <authorList>
            <person name="Rettenmaier R."/>
            <person name="Kowollik M.-L."/>
            <person name="Liebl W."/>
            <person name="Zverlov V."/>
        </authorList>
    </citation>
    <scope>NUCLEOTIDE SEQUENCE [LARGE SCALE GENOMIC DNA]</scope>
    <source>
        <strain evidence="10 11">MA18</strain>
    </source>
</reference>
<evidence type="ECO:0000256" key="8">
    <source>
        <dbReference type="ARBA" id="ARBA00023326"/>
    </source>
</evidence>
<dbReference type="InterPro" id="IPR005084">
    <property type="entry name" value="CBM6"/>
</dbReference>
<accession>A0A4U7JJZ0</accession>
<keyword evidence="4" id="KW-0378">Hydrolase</keyword>
<dbReference type="InterPro" id="IPR028994">
    <property type="entry name" value="Integrin_alpha_N"/>
</dbReference>
<dbReference type="InterPro" id="IPR016134">
    <property type="entry name" value="Dockerin_dom"/>
</dbReference>
<dbReference type="EMBL" id="CP061336">
    <property type="protein sequence ID" value="QNU65479.1"/>
    <property type="molecule type" value="Genomic_DNA"/>
</dbReference>
<dbReference type="Gene3D" id="2.60.120.260">
    <property type="entry name" value="Galactose-binding domain-like"/>
    <property type="match status" value="1"/>
</dbReference>
<dbReference type="SUPFAM" id="SSF69318">
    <property type="entry name" value="Integrin alpha N-terminal domain"/>
    <property type="match status" value="1"/>
</dbReference>
<dbReference type="InterPro" id="IPR037459">
    <property type="entry name" value="RhgT-like"/>
</dbReference>
<dbReference type="Gene3D" id="2.60.40.10">
    <property type="entry name" value="Immunoglobulins"/>
    <property type="match status" value="1"/>
</dbReference>
<dbReference type="Pfam" id="PF00404">
    <property type="entry name" value="Dockerin_1"/>
    <property type="match status" value="1"/>
</dbReference>
<feature type="signal peptide" evidence="9">
    <location>
        <begin position="1"/>
        <end position="23"/>
    </location>
</feature>
<evidence type="ECO:0000256" key="6">
    <source>
        <dbReference type="ARBA" id="ARBA00023277"/>
    </source>
</evidence>
<name>A0A4U7JJZ0_9FIRM</name>
<organism evidence="10 11">
    <name type="scientific">Ruminiclostridium herbifermentans</name>
    <dbReference type="NCBI Taxonomy" id="2488810"/>
    <lineage>
        <taxon>Bacteria</taxon>
        <taxon>Bacillati</taxon>
        <taxon>Bacillota</taxon>
        <taxon>Clostridia</taxon>
        <taxon>Eubacteriales</taxon>
        <taxon>Oscillospiraceae</taxon>
        <taxon>Ruminiclostridium</taxon>
    </lineage>
</organism>
<proteinExistence type="predicted"/>
<keyword evidence="11" id="KW-1185">Reference proteome</keyword>
<dbReference type="PANTHER" id="PTHR43118:SF1">
    <property type="entry name" value="RHAMNOGALACTURONAN LYASE (EUROFUNG)"/>
    <property type="match status" value="1"/>
</dbReference>
<dbReference type="InterPro" id="IPR036439">
    <property type="entry name" value="Dockerin_dom_sf"/>
</dbReference>
<dbReference type="PROSITE" id="PS00448">
    <property type="entry name" value="CLOS_CELLULOSOME_RPT"/>
    <property type="match status" value="2"/>
</dbReference>
<dbReference type="GO" id="GO:0016788">
    <property type="term" value="F:hydrolase activity, acting on ester bonds"/>
    <property type="evidence" value="ECO:0007669"/>
    <property type="project" value="InterPro"/>
</dbReference>
<evidence type="ECO:0000256" key="2">
    <source>
        <dbReference type="ARBA" id="ARBA00012601"/>
    </source>
</evidence>
<dbReference type="EC" id="3.2.1.4" evidence="2"/>
<dbReference type="PROSITE" id="PS51766">
    <property type="entry name" value="DOCKERIN"/>
    <property type="match status" value="1"/>
</dbReference>
<dbReference type="InterPro" id="IPR002105">
    <property type="entry name" value="Dockerin_1_rpt"/>
</dbReference>
<dbReference type="InterPro" id="IPR036514">
    <property type="entry name" value="SGNH_hydro_sf"/>
</dbReference>
<keyword evidence="8" id="KW-0624">Polysaccharide degradation</keyword>
<dbReference type="SUPFAM" id="SSF49785">
    <property type="entry name" value="Galactose-binding domain-like"/>
    <property type="match status" value="1"/>
</dbReference>
<dbReference type="PROSITE" id="PS00018">
    <property type="entry name" value="EF_HAND_1"/>
    <property type="match status" value="2"/>
</dbReference>
<evidence type="ECO:0000313" key="11">
    <source>
        <dbReference type="Proteomes" id="UP000306409"/>
    </source>
</evidence>
<keyword evidence="7" id="KW-0326">Glycosidase</keyword>
<evidence type="ECO:0000256" key="3">
    <source>
        <dbReference type="ARBA" id="ARBA00022729"/>
    </source>
</evidence>
<dbReference type="InterPro" id="IPR049366">
    <property type="entry name" value="RGL11_C"/>
</dbReference>
<dbReference type="GO" id="GO:0030246">
    <property type="term" value="F:carbohydrate binding"/>
    <property type="evidence" value="ECO:0007669"/>
    <property type="project" value="InterPro"/>
</dbReference>
<dbReference type="InterPro" id="IPR041624">
    <property type="entry name" value="RGI_lyase"/>
</dbReference>
<dbReference type="RefSeq" id="WP_137695874.1">
    <property type="nucleotide sequence ID" value="NZ_CP061336.1"/>
</dbReference>
<dbReference type="CDD" id="cd04082">
    <property type="entry name" value="CBM35_pectate_lyase-like"/>
    <property type="match status" value="1"/>
</dbReference>
<keyword evidence="6" id="KW-0119">Carbohydrate metabolism</keyword>
<keyword evidence="5" id="KW-0136">Cellulose degradation</keyword>
<dbReference type="Pfam" id="PF00657">
    <property type="entry name" value="Lipase_GDSL"/>
    <property type="match status" value="1"/>
</dbReference>
<dbReference type="Gene3D" id="1.10.1330.10">
    <property type="entry name" value="Dockerin domain"/>
    <property type="match status" value="1"/>
</dbReference>
<dbReference type="Proteomes" id="UP000306409">
    <property type="component" value="Chromosome"/>
</dbReference>
<dbReference type="CDD" id="cd14256">
    <property type="entry name" value="Dockerin_I"/>
    <property type="match status" value="1"/>
</dbReference>
<sequence length="1028" mass="112288">MFKKVVALLLSLQIGLCFMPIQQQPVEAVSFQRQMEDLDRGVVAVKVSNGVFVSWRMFGTEPTSVAYNLYRNGTKVNSTPITNSTNYLDASGTTSSTYTVKAIINGKEQAASKAANVWGQNYLQVPITPPGNGYMAGDCSTGDLDGDGEYDIVVKWERATNDNANAGVTDPVYLEGYKLNGQRLWTINLGRNIRGGAHYTQFMVYDLDGDGKAEVACKTADGTMDGKGIYIGDKNANYVDANGYILSGPEYLTVFNGETGAAITTVNYNPPRGTVSSWGDNYGNRVDRFRACIAYLDGVHPSLVMMRGYYTRMVAVAYDFRDGKLTQRWIFDSNNSGNSAFAGQGNHNLSVGDVDNDGFDEILNGTSVIDHNGNGLWTTGLGHGDAMHFGDLDPNREGLEVWTALEGEKGAVLLDAKTGKQIFRYNYTKDCGRACTADIVASSPGEEMWASGSPLYSATGQNIGTAPGPTNFAIWWDGDELRELLDGTTISKYNAGTLLSATGCVSINGTKATPCLQADILGDWREEVIFATSDNRALRIYTTTDITNRRIYTLMHDPIYRLGIAWQNTAYNQPPHTGFFIGSGMKEPPIPNIYTPNNVVVIDKPVRGDLNSDGSIDAIDFALLKKYLLDSSEDISEENADLNGDGEINALDFALMKKYLLGVITEFPVEDEPPTPFSTIFQAEDAYIFNGVKENINGGFTGEGYANYNNEKSSYVEWTINVEKAGVQTLKFRYANGTNADRPMEIRVNGNVVSSSTSFVPTGSWTAWQEVVLTANLVAGINTIRASSTTDTGGPNVDYLEVTNATAPTTKPFNGATVYLCGDSTVMTYNASYYPQAGWGQMIWKYFDSKVTFSNHAIGGRSSKNFVEQGRLDAILNVIKPNDYLFVQFGHNDATVNNADRYAAPYTTYKEYLKKYVAGARAKGAIPVLITPVARLNYSNGAFKNDFPDYCIAMKQVASEENVLLIDLMTLSLNYLTSIGYNEAYKLYLVSSNGTDYTHFTEAGADAMAKIIAQEVKKLNIPLASAVK</sequence>
<dbReference type="InterPro" id="IPR018247">
    <property type="entry name" value="EF_Hand_1_Ca_BS"/>
</dbReference>
<evidence type="ECO:0000256" key="1">
    <source>
        <dbReference type="ARBA" id="ARBA00000966"/>
    </source>
</evidence>
<gene>
    <name evidence="10" type="ORF">EHE19_011110</name>
</gene>
<dbReference type="SUPFAM" id="SSF63446">
    <property type="entry name" value="Type I dockerin domain"/>
    <property type="match status" value="1"/>
</dbReference>
<dbReference type="InterPro" id="IPR001087">
    <property type="entry name" value="GDSL"/>
</dbReference>